<dbReference type="InterPro" id="IPR047655">
    <property type="entry name" value="Transpos_IS630-like"/>
</dbReference>
<gene>
    <name evidence="3" type="ORF">O9H85_37090</name>
</gene>
<dbReference type="Pfam" id="PF13551">
    <property type="entry name" value="HTH_29"/>
    <property type="match status" value="1"/>
</dbReference>
<organism evidence="3 4">
    <name type="scientific">Paenibacillus gyeongsangnamensis</name>
    <dbReference type="NCBI Taxonomy" id="3388067"/>
    <lineage>
        <taxon>Bacteria</taxon>
        <taxon>Bacillati</taxon>
        <taxon>Bacillota</taxon>
        <taxon>Bacilli</taxon>
        <taxon>Bacillales</taxon>
        <taxon>Paenibacillaceae</taxon>
        <taxon>Paenibacillus</taxon>
    </lineage>
</organism>
<feature type="domain" description="Winged helix-turn helix" evidence="2">
    <location>
        <begin position="107"/>
        <end position="162"/>
    </location>
</feature>
<dbReference type="InterPro" id="IPR038717">
    <property type="entry name" value="Tc1-like_DDE_dom"/>
</dbReference>
<dbReference type="Gene3D" id="3.30.420.10">
    <property type="entry name" value="Ribonuclease H-like superfamily/Ribonuclease H"/>
    <property type="match status" value="1"/>
</dbReference>
<dbReference type="PANTHER" id="PTHR46564">
    <property type="entry name" value="TRANSPOSASE"/>
    <property type="match status" value="1"/>
</dbReference>
<dbReference type="Proteomes" id="UP001527882">
    <property type="component" value="Unassembled WGS sequence"/>
</dbReference>
<dbReference type="NCBIfam" id="NF033545">
    <property type="entry name" value="transpos_IS630"/>
    <property type="match status" value="1"/>
</dbReference>
<dbReference type="InterPro" id="IPR012337">
    <property type="entry name" value="RNaseH-like_sf"/>
</dbReference>
<dbReference type="SUPFAM" id="SSF53098">
    <property type="entry name" value="Ribonuclease H-like"/>
    <property type="match status" value="1"/>
</dbReference>
<protein>
    <submittedName>
        <fullName evidence="3">IS630 family transposase</fullName>
    </submittedName>
</protein>
<keyword evidence="4" id="KW-1185">Reference proteome</keyword>
<accession>A0ABT4QLT5</accession>
<dbReference type="InterPro" id="IPR036397">
    <property type="entry name" value="RNaseH_sf"/>
</dbReference>
<dbReference type="RefSeq" id="WP_269886331.1">
    <property type="nucleotide sequence ID" value="NZ_JAQAGZ010000056.1"/>
</dbReference>
<dbReference type="InterPro" id="IPR009057">
    <property type="entry name" value="Homeodomain-like_sf"/>
</dbReference>
<evidence type="ECO:0000313" key="4">
    <source>
        <dbReference type="Proteomes" id="UP001527882"/>
    </source>
</evidence>
<comment type="caution">
    <text evidence="3">The sequence shown here is derived from an EMBL/GenBank/DDBJ whole genome shotgun (WGS) entry which is preliminary data.</text>
</comment>
<dbReference type="InterPro" id="IPR025959">
    <property type="entry name" value="Winged_HTH_dom"/>
</dbReference>
<dbReference type="EMBL" id="JAQAGZ010000056">
    <property type="protein sequence ID" value="MCZ8517805.1"/>
    <property type="molecule type" value="Genomic_DNA"/>
</dbReference>
<evidence type="ECO:0000313" key="3">
    <source>
        <dbReference type="EMBL" id="MCZ8517805.1"/>
    </source>
</evidence>
<dbReference type="SUPFAM" id="SSF46689">
    <property type="entry name" value="Homeodomain-like"/>
    <property type="match status" value="1"/>
</dbReference>
<reference evidence="3 4" key="1">
    <citation type="submission" date="2022-12" db="EMBL/GenBank/DDBJ databases">
        <title>Draft genome sequence of Paenibacillus sp. dW9.</title>
        <authorList>
            <person name="Choi E.-W."/>
            <person name="Kim D.-U."/>
        </authorList>
    </citation>
    <scope>NUCLEOTIDE SEQUENCE [LARGE SCALE GENOMIC DNA]</scope>
    <source>
        <strain evidence="4">dW9</strain>
    </source>
</reference>
<sequence>MENKEALSAVEERLKSTKDRRMYERLQTIRLRLMSVPVNQIATIMCRSERTIRKYIHAYEKDGISGLIIRVSPGRSPRLTKAQRDELKRVIVNQVPADVGFTARFNWTLQLIVDYIERTYGRKYSLRGASKLMEHMDMSYTKPTYTLDAADSVKQKQFVEETFPALKKVEDGEIDHLLFEDESMIRDYQALQRTWFEKGKQRVIRTTGKHRGVKLLSTVDYCKGNIVWHEDEEYTAETFLNFLNKVLDVYPSGNITMVLDNARIHHAKMLETFLSKNKRLTFVFLPPYSPQLNIVEGLWKWLKGDVINNVFYHTVAEIRNNVRSFMESVMKEPQVIIDRLCVRMESDKIVEHL</sequence>
<feature type="domain" description="Tc1-like transposase DDE" evidence="1">
    <location>
        <begin position="177"/>
        <end position="318"/>
    </location>
</feature>
<evidence type="ECO:0000259" key="2">
    <source>
        <dbReference type="Pfam" id="PF13592"/>
    </source>
</evidence>
<name>A0ABT4QLT5_9BACL</name>
<evidence type="ECO:0000259" key="1">
    <source>
        <dbReference type="Pfam" id="PF13358"/>
    </source>
</evidence>
<dbReference type="Pfam" id="PF13358">
    <property type="entry name" value="DDE_3"/>
    <property type="match status" value="1"/>
</dbReference>
<dbReference type="Pfam" id="PF13592">
    <property type="entry name" value="HTH_33"/>
    <property type="match status" value="1"/>
</dbReference>
<proteinExistence type="predicted"/>
<dbReference type="PANTHER" id="PTHR46564:SF1">
    <property type="entry name" value="TRANSPOSASE"/>
    <property type="match status" value="1"/>
</dbReference>